<proteinExistence type="predicted"/>
<dbReference type="AlphaFoldDB" id="A0A0R2KSJ2"/>
<dbReference type="PATRIC" id="fig|331679.3.peg.1189"/>
<accession>A0A0R2KSJ2</accession>
<organism evidence="1 2">
    <name type="scientific">Pediococcus stilesii</name>
    <dbReference type="NCBI Taxonomy" id="331679"/>
    <lineage>
        <taxon>Bacteria</taxon>
        <taxon>Bacillati</taxon>
        <taxon>Bacillota</taxon>
        <taxon>Bacilli</taxon>
        <taxon>Lactobacillales</taxon>
        <taxon>Lactobacillaceae</taxon>
        <taxon>Pediococcus</taxon>
    </lineage>
</organism>
<name>A0A0R2KSJ2_9LACO</name>
<evidence type="ECO:0000313" key="1">
    <source>
        <dbReference type="EMBL" id="KRN92450.1"/>
    </source>
</evidence>
<keyword evidence="2" id="KW-1185">Reference proteome</keyword>
<dbReference type="EMBL" id="JQBX01000034">
    <property type="protein sequence ID" value="KRN92450.1"/>
    <property type="molecule type" value="Genomic_DNA"/>
</dbReference>
<protein>
    <submittedName>
        <fullName evidence="1">Uncharacterized protein</fullName>
    </submittedName>
</protein>
<comment type="caution">
    <text evidence="1">The sequence shown here is derived from an EMBL/GenBank/DDBJ whole genome shotgun (WGS) entry which is preliminary data.</text>
</comment>
<reference evidence="1 2" key="1">
    <citation type="journal article" date="2015" name="Genome Announc.">
        <title>Expanding the biotechnology potential of lactobacilli through comparative genomics of 213 strains and associated genera.</title>
        <authorList>
            <person name="Sun Z."/>
            <person name="Harris H.M."/>
            <person name="McCann A."/>
            <person name="Guo C."/>
            <person name="Argimon S."/>
            <person name="Zhang W."/>
            <person name="Yang X."/>
            <person name="Jeffery I.B."/>
            <person name="Cooney J.C."/>
            <person name="Kagawa T.F."/>
            <person name="Liu W."/>
            <person name="Song Y."/>
            <person name="Salvetti E."/>
            <person name="Wrobel A."/>
            <person name="Rasinkangas P."/>
            <person name="Parkhill J."/>
            <person name="Rea M.C."/>
            <person name="O'Sullivan O."/>
            <person name="Ritari J."/>
            <person name="Douillard F.P."/>
            <person name="Paul Ross R."/>
            <person name="Yang R."/>
            <person name="Briner A.E."/>
            <person name="Felis G.E."/>
            <person name="de Vos W.M."/>
            <person name="Barrangou R."/>
            <person name="Klaenhammer T.R."/>
            <person name="Caufield P.W."/>
            <person name="Cui Y."/>
            <person name="Zhang H."/>
            <person name="O'Toole P.W."/>
        </authorList>
    </citation>
    <scope>NUCLEOTIDE SEQUENCE [LARGE SCALE GENOMIC DNA]</scope>
    <source>
        <strain evidence="1 2">DSM 18001</strain>
    </source>
</reference>
<sequence length="53" mass="6241">MEGSFFVEKFLLRRTISNSDQKKTDQRSFFRDYWTSSEARVLENGSVVLLAYS</sequence>
<gene>
    <name evidence="1" type="ORF">IV81_GL001167</name>
</gene>
<evidence type="ECO:0000313" key="2">
    <source>
        <dbReference type="Proteomes" id="UP000051859"/>
    </source>
</evidence>
<dbReference type="Proteomes" id="UP000051859">
    <property type="component" value="Unassembled WGS sequence"/>
</dbReference>